<dbReference type="Proteomes" id="UP001219518">
    <property type="component" value="Unassembled WGS sequence"/>
</dbReference>
<gene>
    <name evidence="2" type="ORF">KUF71_006403</name>
</gene>
<proteinExistence type="predicted"/>
<feature type="region of interest" description="Disordered" evidence="1">
    <location>
        <begin position="117"/>
        <end position="146"/>
    </location>
</feature>
<keyword evidence="3" id="KW-1185">Reference proteome</keyword>
<reference evidence="2" key="1">
    <citation type="submission" date="2021-07" db="EMBL/GenBank/DDBJ databases">
        <authorList>
            <person name="Catto M.A."/>
            <person name="Jacobson A."/>
            <person name="Kennedy G."/>
            <person name="Labadie P."/>
            <person name="Hunt B.G."/>
            <person name="Srinivasan R."/>
        </authorList>
    </citation>
    <scope>NUCLEOTIDE SEQUENCE</scope>
    <source>
        <strain evidence="2">PL_HMW_Pooled</strain>
        <tissue evidence="2">Head</tissue>
    </source>
</reference>
<accession>A0AAE1H8J2</accession>
<reference evidence="2" key="2">
    <citation type="journal article" date="2023" name="BMC Genomics">
        <title>Pest status, molecular evolution, and epigenetic factors derived from the genome assembly of Frankliniella fusca, a thysanopteran phytovirus vector.</title>
        <authorList>
            <person name="Catto M.A."/>
            <person name="Labadie P.E."/>
            <person name="Jacobson A.L."/>
            <person name="Kennedy G.G."/>
            <person name="Srinivasan R."/>
            <person name="Hunt B.G."/>
        </authorList>
    </citation>
    <scope>NUCLEOTIDE SEQUENCE</scope>
    <source>
        <strain evidence="2">PL_HMW_Pooled</strain>
    </source>
</reference>
<comment type="caution">
    <text evidence="2">The sequence shown here is derived from an EMBL/GenBank/DDBJ whole genome shotgun (WGS) entry which is preliminary data.</text>
</comment>
<protein>
    <submittedName>
        <fullName evidence="2">Succinate dehydrogenase assembly factor 2-B, mitochondrial</fullName>
    </submittedName>
</protein>
<name>A0AAE1H8J2_9NEOP</name>
<evidence type="ECO:0000256" key="1">
    <source>
        <dbReference type="SAM" id="MobiDB-lite"/>
    </source>
</evidence>
<feature type="compositionally biased region" description="Basic and acidic residues" evidence="1">
    <location>
        <begin position="119"/>
        <end position="133"/>
    </location>
</feature>
<sequence length="146" mass="16776">MEEFHVGFSSLTRGVLYPIVKIEKTESKINGRMVQGMKSFVLDDDLQLTTYLPKKVMDKIDDEKFKKINDAGSTDHKWSVCYYGSMGTQLSRTFFGMVHEPGESRSDKLFNDMTKMMRKYSETTPEKRSHEDNTSESGPSKIVKVE</sequence>
<organism evidence="2 3">
    <name type="scientific">Frankliniella fusca</name>
    <dbReference type="NCBI Taxonomy" id="407009"/>
    <lineage>
        <taxon>Eukaryota</taxon>
        <taxon>Metazoa</taxon>
        <taxon>Ecdysozoa</taxon>
        <taxon>Arthropoda</taxon>
        <taxon>Hexapoda</taxon>
        <taxon>Insecta</taxon>
        <taxon>Pterygota</taxon>
        <taxon>Neoptera</taxon>
        <taxon>Paraneoptera</taxon>
        <taxon>Thysanoptera</taxon>
        <taxon>Terebrantia</taxon>
        <taxon>Thripoidea</taxon>
        <taxon>Thripidae</taxon>
        <taxon>Frankliniella</taxon>
    </lineage>
</organism>
<dbReference type="AlphaFoldDB" id="A0AAE1H8J2"/>
<evidence type="ECO:0000313" key="3">
    <source>
        <dbReference type="Proteomes" id="UP001219518"/>
    </source>
</evidence>
<evidence type="ECO:0000313" key="2">
    <source>
        <dbReference type="EMBL" id="KAK3916802.1"/>
    </source>
</evidence>
<dbReference type="EMBL" id="JAHWGI010000604">
    <property type="protein sequence ID" value="KAK3916802.1"/>
    <property type="molecule type" value="Genomic_DNA"/>
</dbReference>